<protein>
    <submittedName>
        <fullName evidence="2 4">Uncharacterized protein</fullName>
    </submittedName>
</protein>
<dbReference type="AlphaFoldDB" id="A0A6A6Z2G2"/>
<sequence>MTYKHSTFGCLCTSLNDPPDNPIFISASKQTPCLGLVLSFYVFSILVYLSMPLCYLPSWFPYVN</sequence>
<keyword evidence="1" id="KW-0472">Membrane</keyword>
<gene>
    <name evidence="2 4" type="ORF">BDZ99DRAFT_460135</name>
</gene>
<keyword evidence="1" id="KW-1133">Transmembrane helix</keyword>
<reference evidence="2 4" key="1">
    <citation type="journal article" date="2020" name="Stud. Mycol.">
        <title>101 Dothideomycetes genomes: a test case for predicting lifestyles and emergence of pathogens.</title>
        <authorList>
            <person name="Haridas S."/>
            <person name="Albert R."/>
            <person name="Binder M."/>
            <person name="Bloem J."/>
            <person name="Labutti K."/>
            <person name="Salamov A."/>
            <person name="Andreopoulos B."/>
            <person name="Baker S."/>
            <person name="Barry K."/>
            <person name="Bills G."/>
            <person name="Bluhm B."/>
            <person name="Cannon C."/>
            <person name="Castanera R."/>
            <person name="Culley D."/>
            <person name="Daum C."/>
            <person name="Ezra D."/>
            <person name="Gonzalez J."/>
            <person name="Henrissat B."/>
            <person name="Kuo A."/>
            <person name="Liang C."/>
            <person name="Lipzen A."/>
            <person name="Lutzoni F."/>
            <person name="Magnuson J."/>
            <person name="Mondo S."/>
            <person name="Nolan M."/>
            <person name="Ohm R."/>
            <person name="Pangilinan J."/>
            <person name="Park H.-J."/>
            <person name="Ramirez L."/>
            <person name="Alfaro M."/>
            <person name="Sun H."/>
            <person name="Tritt A."/>
            <person name="Yoshinaga Y."/>
            <person name="Zwiers L.-H."/>
            <person name="Turgeon B."/>
            <person name="Goodwin S."/>
            <person name="Spatafora J."/>
            <person name="Crous P."/>
            <person name="Grigoriev I."/>
        </authorList>
    </citation>
    <scope>NUCLEOTIDE SEQUENCE</scope>
    <source>
        <strain evidence="2 4">CBS 304.34</strain>
    </source>
</reference>
<evidence type="ECO:0000313" key="3">
    <source>
        <dbReference type="Proteomes" id="UP000504636"/>
    </source>
</evidence>
<accession>A0A6A6Z2G2</accession>
<dbReference type="EMBL" id="MU003695">
    <property type="protein sequence ID" value="KAF2814484.1"/>
    <property type="molecule type" value="Genomic_DNA"/>
</dbReference>
<keyword evidence="1" id="KW-0812">Transmembrane</keyword>
<organism evidence="2">
    <name type="scientific">Mytilinidion resinicola</name>
    <dbReference type="NCBI Taxonomy" id="574789"/>
    <lineage>
        <taxon>Eukaryota</taxon>
        <taxon>Fungi</taxon>
        <taxon>Dikarya</taxon>
        <taxon>Ascomycota</taxon>
        <taxon>Pezizomycotina</taxon>
        <taxon>Dothideomycetes</taxon>
        <taxon>Pleosporomycetidae</taxon>
        <taxon>Mytilinidiales</taxon>
        <taxon>Mytilinidiaceae</taxon>
        <taxon>Mytilinidion</taxon>
    </lineage>
</organism>
<dbReference type="RefSeq" id="XP_033581448.1">
    <property type="nucleotide sequence ID" value="XM_033719321.1"/>
</dbReference>
<evidence type="ECO:0000313" key="4">
    <source>
        <dbReference type="RefSeq" id="XP_033581448.1"/>
    </source>
</evidence>
<dbReference type="GeneID" id="54460214"/>
<proteinExistence type="predicted"/>
<keyword evidence="3" id="KW-1185">Reference proteome</keyword>
<reference evidence="4" key="3">
    <citation type="submission" date="2025-04" db="UniProtKB">
        <authorList>
            <consortium name="RefSeq"/>
        </authorList>
    </citation>
    <scope>IDENTIFICATION</scope>
    <source>
        <strain evidence="4">CBS 304.34</strain>
    </source>
</reference>
<evidence type="ECO:0000256" key="1">
    <source>
        <dbReference type="SAM" id="Phobius"/>
    </source>
</evidence>
<reference evidence="4" key="2">
    <citation type="submission" date="2020-04" db="EMBL/GenBank/DDBJ databases">
        <authorList>
            <consortium name="NCBI Genome Project"/>
        </authorList>
    </citation>
    <scope>NUCLEOTIDE SEQUENCE</scope>
    <source>
        <strain evidence="4">CBS 304.34</strain>
    </source>
</reference>
<feature type="transmembrane region" description="Helical" evidence="1">
    <location>
        <begin position="33"/>
        <end position="51"/>
    </location>
</feature>
<dbReference type="Proteomes" id="UP000504636">
    <property type="component" value="Unplaced"/>
</dbReference>
<name>A0A6A6Z2G2_9PEZI</name>
<evidence type="ECO:0000313" key="2">
    <source>
        <dbReference type="EMBL" id="KAF2814484.1"/>
    </source>
</evidence>